<feature type="transmembrane region" description="Helical" evidence="1">
    <location>
        <begin position="69"/>
        <end position="90"/>
    </location>
</feature>
<dbReference type="RefSeq" id="WP_338292930.1">
    <property type="nucleotide sequence ID" value="NZ_AP027272.1"/>
</dbReference>
<feature type="transmembrane region" description="Helical" evidence="1">
    <location>
        <begin position="46"/>
        <end position="64"/>
    </location>
</feature>
<sequence length="137" mass="15197">MKRHLISKLTLTLGAILYLAVIPYLEWNDSHVFNPDWPAHARFHEVWQLSTNIALGILVLWLCWRRSQFVLSGVINCLVMGGVLVSHALSDHIGSTVKSGNIAKLILGQDLAVIVALIVVLSSITVVLNHRKTAEKQ</sequence>
<dbReference type="EMBL" id="AP027272">
    <property type="protein sequence ID" value="BDX06935.1"/>
    <property type="molecule type" value="Genomic_DNA"/>
</dbReference>
<name>A0AA48KUY7_9ALTE</name>
<dbReference type="KEGG" id="pmaw:MACH26_24560"/>
<keyword evidence="1" id="KW-0812">Transmembrane</keyword>
<reference evidence="2" key="1">
    <citation type="submission" date="2023-01" db="EMBL/GenBank/DDBJ databases">
        <title>Complete genome sequence of Planctobacterium marinum strain Dej080120_11.</title>
        <authorList>
            <person name="Ueki S."/>
            <person name="Maruyama F."/>
        </authorList>
    </citation>
    <scope>NUCLEOTIDE SEQUENCE</scope>
    <source>
        <strain evidence="2">Dej080120_11</strain>
    </source>
</reference>
<evidence type="ECO:0000313" key="3">
    <source>
        <dbReference type="Proteomes" id="UP001333710"/>
    </source>
</evidence>
<organism evidence="2 3">
    <name type="scientific">Planctobacterium marinum</name>
    <dbReference type="NCBI Taxonomy" id="1631968"/>
    <lineage>
        <taxon>Bacteria</taxon>
        <taxon>Pseudomonadati</taxon>
        <taxon>Pseudomonadota</taxon>
        <taxon>Gammaproteobacteria</taxon>
        <taxon>Alteromonadales</taxon>
        <taxon>Alteromonadaceae</taxon>
        <taxon>Planctobacterium</taxon>
    </lineage>
</organism>
<gene>
    <name evidence="2" type="ORF">MACH26_24560</name>
</gene>
<keyword evidence="1" id="KW-0472">Membrane</keyword>
<dbReference type="InterPro" id="IPR046580">
    <property type="entry name" value="DUF6640"/>
</dbReference>
<proteinExistence type="predicted"/>
<dbReference type="Pfam" id="PF20345">
    <property type="entry name" value="DUF6640"/>
    <property type="match status" value="1"/>
</dbReference>
<dbReference type="AlphaFoldDB" id="A0AA48KUY7"/>
<accession>A0AA48KUY7</accession>
<keyword evidence="3" id="KW-1185">Reference proteome</keyword>
<dbReference type="Proteomes" id="UP001333710">
    <property type="component" value="Chromosome"/>
</dbReference>
<feature type="transmembrane region" description="Helical" evidence="1">
    <location>
        <begin position="102"/>
        <end position="128"/>
    </location>
</feature>
<keyword evidence="1" id="KW-1133">Transmembrane helix</keyword>
<protein>
    <submittedName>
        <fullName evidence="2">Uncharacterized protein</fullName>
    </submittedName>
</protein>
<feature type="transmembrane region" description="Helical" evidence="1">
    <location>
        <begin position="9"/>
        <end position="26"/>
    </location>
</feature>
<evidence type="ECO:0000313" key="2">
    <source>
        <dbReference type="EMBL" id="BDX06935.1"/>
    </source>
</evidence>
<evidence type="ECO:0000256" key="1">
    <source>
        <dbReference type="SAM" id="Phobius"/>
    </source>
</evidence>